<dbReference type="Pfam" id="PF10011">
    <property type="entry name" value="DUF2254"/>
    <property type="match status" value="1"/>
</dbReference>
<keyword evidence="1" id="KW-1133">Transmembrane helix</keyword>
<reference evidence="2 3" key="1">
    <citation type="submission" date="2015-04" db="EMBL/GenBank/DDBJ databases">
        <title>Complete Sequence for the Genome of the Thioalkalivibrio versutus D301.</title>
        <authorList>
            <person name="Mu T."/>
            <person name="Zhou J."/>
            <person name="Xu X."/>
        </authorList>
    </citation>
    <scope>NUCLEOTIDE SEQUENCE [LARGE SCALE GENOMIC DNA]</scope>
    <source>
        <strain evidence="2 3">D301</strain>
    </source>
</reference>
<keyword evidence="3" id="KW-1185">Reference proteome</keyword>
<keyword evidence="1" id="KW-0472">Membrane</keyword>
<dbReference type="STRING" id="106634.TVD_03290"/>
<dbReference type="EMBL" id="CP011367">
    <property type="protein sequence ID" value="AKJ96401.1"/>
    <property type="molecule type" value="Genomic_DNA"/>
</dbReference>
<evidence type="ECO:0000256" key="1">
    <source>
        <dbReference type="SAM" id="Phobius"/>
    </source>
</evidence>
<feature type="transmembrane region" description="Helical" evidence="1">
    <location>
        <begin position="23"/>
        <end position="44"/>
    </location>
</feature>
<feature type="transmembrane region" description="Helical" evidence="1">
    <location>
        <begin position="137"/>
        <end position="161"/>
    </location>
</feature>
<organism evidence="2 3">
    <name type="scientific">Thioalkalivibrio versutus</name>
    <dbReference type="NCBI Taxonomy" id="106634"/>
    <lineage>
        <taxon>Bacteria</taxon>
        <taxon>Pseudomonadati</taxon>
        <taxon>Pseudomonadota</taxon>
        <taxon>Gammaproteobacteria</taxon>
        <taxon>Chromatiales</taxon>
        <taxon>Ectothiorhodospiraceae</taxon>
        <taxon>Thioalkalivibrio</taxon>
    </lineage>
</organism>
<dbReference type="AlphaFoldDB" id="A0A0G3GC25"/>
<sequence>MPQLRRLTTDRLRVFFSRLKDRLWVRPLGLSVLAVGGTFVARLADGTGLAKVLPRIQLDSVESLLTIMASSMLVIATFAVGAMVAAYASASVSATPRSIPLVISDDVTQNALSAFIGAFIFSIVSLISVQNEIFGHAGLFSIFSLTLLVFVIVIVTFVRWVDRIARLGRVVNTIEKVEEAATDALDRRRHAPTLGALAGPMNPTRDLGAPVFSPTVGYVQHIDLETLQSVAEDANCRVLVTALPGTFVSARRPLLRIEGCEAFDPEAFAVAFKICPNRAFDDDPRFALVALSEIADKALSPGTNDPGTAINVIGSMVRLFTLWVSPLEKDRVAEITYDRVFVPSLEIDDLFDDAFTALARDGAGFVEVAIRLQKAFRALAETDDQAMVAAANRHSRMALARSEQAMSLQDDIEAVRRAAAFSAV</sequence>
<dbReference type="InterPro" id="IPR018723">
    <property type="entry name" value="DUF2254_membrane"/>
</dbReference>
<dbReference type="RefSeq" id="WP_047251892.1">
    <property type="nucleotide sequence ID" value="NZ_CP011367.1"/>
</dbReference>
<feature type="transmembrane region" description="Helical" evidence="1">
    <location>
        <begin position="64"/>
        <end position="90"/>
    </location>
</feature>
<proteinExistence type="predicted"/>
<dbReference type="Proteomes" id="UP000064201">
    <property type="component" value="Chromosome"/>
</dbReference>
<name>A0A0G3GC25_9GAMM</name>
<accession>A0A0G3GC25</accession>
<feature type="transmembrane region" description="Helical" evidence="1">
    <location>
        <begin position="111"/>
        <end position="131"/>
    </location>
</feature>
<keyword evidence="1" id="KW-0812">Transmembrane</keyword>
<dbReference type="KEGG" id="tvr:TVD_03290"/>
<dbReference type="PATRIC" id="fig|106634.4.peg.671"/>
<evidence type="ECO:0000313" key="2">
    <source>
        <dbReference type="EMBL" id="AKJ96401.1"/>
    </source>
</evidence>
<protein>
    <submittedName>
        <fullName evidence="2">Membrane protein</fullName>
    </submittedName>
</protein>
<gene>
    <name evidence="2" type="ORF">TVD_03290</name>
</gene>
<evidence type="ECO:0000313" key="3">
    <source>
        <dbReference type="Proteomes" id="UP000064201"/>
    </source>
</evidence>